<dbReference type="Proteomes" id="UP000821845">
    <property type="component" value="Chromosome 3"/>
</dbReference>
<reference evidence="1" key="1">
    <citation type="submission" date="2020-05" db="EMBL/GenBank/DDBJ databases">
        <title>Large-scale comparative analyses of tick genomes elucidate their genetic diversity and vector capacities.</title>
        <authorList>
            <person name="Jia N."/>
            <person name="Wang J."/>
            <person name="Shi W."/>
            <person name="Du L."/>
            <person name="Sun Y."/>
            <person name="Zhan W."/>
            <person name="Jiang J."/>
            <person name="Wang Q."/>
            <person name="Zhang B."/>
            <person name="Ji P."/>
            <person name="Sakyi L.B."/>
            <person name="Cui X."/>
            <person name="Yuan T."/>
            <person name="Jiang B."/>
            <person name="Yang W."/>
            <person name="Lam T.T.-Y."/>
            <person name="Chang Q."/>
            <person name="Ding S."/>
            <person name="Wang X."/>
            <person name="Zhu J."/>
            <person name="Ruan X."/>
            <person name="Zhao L."/>
            <person name="Wei J."/>
            <person name="Que T."/>
            <person name="Du C."/>
            <person name="Cheng J."/>
            <person name="Dai P."/>
            <person name="Han X."/>
            <person name="Huang E."/>
            <person name="Gao Y."/>
            <person name="Liu J."/>
            <person name="Shao H."/>
            <person name="Ye R."/>
            <person name="Li L."/>
            <person name="Wei W."/>
            <person name="Wang X."/>
            <person name="Wang C."/>
            <person name="Yang T."/>
            <person name="Huo Q."/>
            <person name="Li W."/>
            <person name="Guo W."/>
            <person name="Chen H."/>
            <person name="Zhou L."/>
            <person name="Ni X."/>
            <person name="Tian J."/>
            <person name="Zhou Y."/>
            <person name="Sheng Y."/>
            <person name="Liu T."/>
            <person name="Pan Y."/>
            <person name="Xia L."/>
            <person name="Li J."/>
            <person name="Zhao F."/>
            <person name="Cao W."/>
        </authorList>
    </citation>
    <scope>NUCLEOTIDE SEQUENCE</scope>
    <source>
        <strain evidence="1">Hyas-2018</strain>
    </source>
</reference>
<sequence>MAPFQDLFIENINEVGTIKWECNGLKLSKVNVVCSCVDAPARAAVLNMKQFNGYYGCSFCHHKGVYLSGSLKYPLSEDGPEPEPRTDAAF</sequence>
<evidence type="ECO:0000313" key="1">
    <source>
        <dbReference type="EMBL" id="KAH6936128.1"/>
    </source>
</evidence>
<protein>
    <submittedName>
        <fullName evidence="1">Uncharacterized protein</fullName>
    </submittedName>
</protein>
<gene>
    <name evidence="1" type="ORF">HPB50_013553</name>
</gene>
<keyword evidence="2" id="KW-1185">Reference proteome</keyword>
<proteinExistence type="predicted"/>
<accession>A0ACB7SN23</accession>
<name>A0ACB7SN23_HYAAI</name>
<organism evidence="1 2">
    <name type="scientific">Hyalomma asiaticum</name>
    <name type="common">Tick</name>
    <dbReference type="NCBI Taxonomy" id="266040"/>
    <lineage>
        <taxon>Eukaryota</taxon>
        <taxon>Metazoa</taxon>
        <taxon>Ecdysozoa</taxon>
        <taxon>Arthropoda</taxon>
        <taxon>Chelicerata</taxon>
        <taxon>Arachnida</taxon>
        <taxon>Acari</taxon>
        <taxon>Parasitiformes</taxon>
        <taxon>Ixodida</taxon>
        <taxon>Ixodoidea</taxon>
        <taxon>Ixodidae</taxon>
        <taxon>Hyalomminae</taxon>
        <taxon>Hyalomma</taxon>
    </lineage>
</organism>
<dbReference type="EMBL" id="CM023483">
    <property type="protein sequence ID" value="KAH6936128.1"/>
    <property type="molecule type" value="Genomic_DNA"/>
</dbReference>
<evidence type="ECO:0000313" key="2">
    <source>
        <dbReference type="Proteomes" id="UP000821845"/>
    </source>
</evidence>
<comment type="caution">
    <text evidence="1">The sequence shown here is derived from an EMBL/GenBank/DDBJ whole genome shotgun (WGS) entry which is preliminary data.</text>
</comment>